<dbReference type="EMBL" id="JADNRY010000127">
    <property type="protein sequence ID" value="KAF9064270.1"/>
    <property type="molecule type" value="Genomic_DNA"/>
</dbReference>
<dbReference type="AlphaFoldDB" id="A0A9P5PLL5"/>
<gene>
    <name evidence="1" type="ORF">BDP27DRAFT_173247</name>
</gene>
<sequence length="297" mass="33722">MEPFNRCLTSDAASKQRGRSEASLRKIEQTVEKLFGPDWLKAGIPKDFNLRKARSALRTLRGYKTHLMWQLISSKDVKIMEEPMSFANADVQKHLEARWESLTENARKMEFCQVAIGWMLGVVQAKNGTTPEEPIDFGGERDEDLMKYGIALGRVTSKKQLAHFAEPSEVEIQQFNLEVADFIDMWLGRSQIDNLNTATALYRNPELEIQLQQYLNEGEDIGTGPFQRFTPTELHAYLGFPPDRQLPVGFRKFTADDPKAIPDGAHEESFEGSSPVSISWHQLVFVAVLFTHLTKCS</sequence>
<keyword evidence="2" id="KW-1185">Reference proteome</keyword>
<name>A0A9P5PLL5_9AGAR</name>
<organism evidence="1 2">
    <name type="scientific">Rhodocollybia butyracea</name>
    <dbReference type="NCBI Taxonomy" id="206335"/>
    <lineage>
        <taxon>Eukaryota</taxon>
        <taxon>Fungi</taxon>
        <taxon>Dikarya</taxon>
        <taxon>Basidiomycota</taxon>
        <taxon>Agaricomycotina</taxon>
        <taxon>Agaricomycetes</taxon>
        <taxon>Agaricomycetidae</taxon>
        <taxon>Agaricales</taxon>
        <taxon>Marasmiineae</taxon>
        <taxon>Omphalotaceae</taxon>
        <taxon>Rhodocollybia</taxon>
    </lineage>
</organism>
<dbReference type="OrthoDB" id="3270319at2759"/>
<proteinExistence type="predicted"/>
<accession>A0A9P5PLL5</accession>
<evidence type="ECO:0000313" key="2">
    <source>
        <dbReference type="Proteomes" id="UP000772434"/>
    </source>
</evidence>
<evidence type="ECO:0000313" key="1">
    <source>
        <dbReference type="EMBL" id="KAF9064270.1"/>
    </source>
</evidence>
<reference evidence="1" key="1">
    <citation type="submission" date="2020-11" db="EMBL/GenBank/DDBJ databases">
        <authorList>
            <consortium name="DOE Joint Genome Institute"/>
            <person name="Ahrendt S."/>
            <person name="Riley R."/>
            <person name="Andreopoulos W."/>
            <person name="Labutti K."/>
            <person name="Pangilinan J."/>
            <person name="Ruiz-Duenas F.J."/>
            <person name="Barrasa J.M."/>
            <person name="Sanchez-Garcia M."/>
            <person name="Camarero S."/>
            <person name="Miyauchi S."/>
            <person name="Serrano A."/>
            <person name="Linde D."/>
            <person name="Babiker R."/>
            <person name="Drula E."/>
            <person name="Ayuso-Fernandez I."/>
            <person name="Pacheco R."/>
            <person name="Padilla G."/>
            <person name="Ferreira P."/>
            <person name="Barriuso J."/>
            <person name="Kellner H."/>
            <person name="Castanera R."/>
            <person name="Alfaro M."/>
            <person name="Ramirez L."/>
            <person name="Pisabarro A.G."/>
            <person name="Kuo A."/>
            <person name="Tritt A."/>
            <person name="Lipzen A."/>
            <person name="He G."/>
            <person name="Yan M."/>
            <person name="Ng V."/>
            <person name="Cullen D."/>
            <person name="Martin F."/>
            <person name="Rosso M.-N."/>
            <person name="Henrissat B."/>
            <person name="Hibbett D."/>
            <person name="Martinez A.T."/>
            <person name="Grigoriev I.V."/>
        </authorList>
    </citation>
    <scope>NUCLEOTIDE SEQUENCE</scope>
    <source>
        <strain evidence="1">AH 40177</strain>
    </source>
</reference>
<dbReference type="Proteomes" id="UP000772434">
    <property type="component" value="Unassembled WGS sequence"/>
</dbReference>
<comment type="caution">
    <text evidence="1">The sequence shown here is derived from an EMBL/GenBank/DDBJ whole genome shotgun (WGS) entry which is preliminary data.</text>
</comment>
<protein>
    <submittedName>
        <fullName evidence="1">Uncharacterized protein</fullName>
    </submittedName>
</protein>